<evidence type="ECO:0000313" key="1">
    <source>
        <dbReference type="EMBL" id="MCP3735165.1"/>
    </source>
</evidence>
<name>A0A9X2HZU5_9SPHN</name>
<reference evidence="1" key="1">
    <citation type="submission" date="2022-05" db="EMBL/GenBank/DDBJ databases">
        <title>Sphingomonas sp. strain RP10 Genome sequencing and assembly.</title>
        <authorList>
            <person name="Kim I."/>
        </authorList>
    </citation>
    <scope>NUCLEOTIDE SEQUENCE</scope>
    <source>
        <strain evidence="1">RP10</strain>
    </source>
</reference>
<evidence type="ECO:0000313" key="2">
    <source>
        <dbReference type="Proteomes" id="UP001139486"/>
    </source>
</evidence>
<comment type="caution">
    <text evidence="1">The sequence shown here is derived from an EMBL/GenBank/DDBJ whole genome shotgun (WGS) entry which is preliminary data.</text>
</comment>
<protein>
    <submittedName>
        <fullName evidence="1">Uncharacterized protein</fullName>
    </submittedName>
</protein>
<dbReference type="Proteomes" id="UP001139486">
    <property type="component" value="Unassembled WGS sequence"/>
</dbReference>
<dbReference type="AlphaFoldDB" id="A0A9X2HZU5"/>
<dbReference type="EMBL" id="JAMLDY010000010">
    <property type="protein sequence ID" value="MCP3735165.1"/>
    <property type="molecule type" value="Genomic_DNA"/>
</dbReference>
<gene>
    <name evidence="1" type="ORF">M9979_09820</name>
</gene>
<keyword evidence="2" id="KW-1185">Reference proteome</keyword>
<sequence>MAGRMIRLGDVAAGMLAAVPSGAGTVRLRLVIPMLARVVPEGAALWATILHARAPSRTGWLARLRRMRRRSAGWAPVAIELHWTRAGIVARTDGRRIAVFPVTQGGLPS</sequence>
<dbReference type="RefSeq" id="WP_254289180.1">
    <property type="nucleotide sequence ID" value="NZ_JAMLDY010000010.1"/>
</dbReference>
<proteinExistence type="predicted"/>
<organism evidence="1 2">
    <name type="scientific">Sphingomonas liriopis</name>
    <dbReference type="NCBI Taxonomy" id="2949094"/>
    <lineage>
        <taxon>Bacteria</taxon>
        <taxon>Pseudomonadati</taxon>
        <taxon>Pseudomonadota</taxon>
        <taxon>Alphaproteobacteria</taxon>
        <taxon>Sphingomonadales</taxon>
        <taxon>Sphingomonadaceae</taxon>
        <taxon>Sphingomonas</taxon>
    </lineage>
</organism>
<accession>A0A9X2HZU5</accession>